<dbReference type="InterPro" id="IPR029063">
    <property type="entry name" value="SAM-dependent_MTases_sf"/>
</dbReference>
<organism evidence="2 3">
    <name type="scientific">Moraxella pluranimalium</name>
    <dbReference type="NCBI Taxonomy" id="470453"/>
    <lineage>
        <taxon>Bacteria</taxon>
        <taxon>Pseudomonadati</taxon>
        <taxon>Pseudomonadota</taxon>
        <taxon>Gammaproteobacteria</taxon>
        <taxon>Moraxellales</taxon>
        <taxon>Moraxellaceae</taxon>
        <taxon>Moraxella</taxon>
    </lineage>
</organism>
<dbReference type="STRING" id="470453.B0680_03985"/>
<reference evidence="2 3" key="1">
    <citation type="submission" date="2017-02" db="EMBL/GenBank/DDBJ databases">
        <title>Draft genome sequence of Moraxella pluranimalium CCUG 54913T type strain.</title>
        <authorList>
            <person name="Salva-Serra F."/>
            <person name="Engstrom-Jakobsson H."/>
            <person name="Thorell K."/>
            <person name="Jaen-Luchoro D."/>
            <person name="Gonzales-Siles L."/>
            <person name="Karlsson R."/>
            <person name="Yazdan S."/>
            <person name="Boulund F."/>
            <person name="Johnning A."/>
            <person name="Engstrand L."/>
            <person name="Kristiansson E."/>
            <person name="Moore E."/>
        </authorList>
    </citation>
    <scope>NUCLEOTIDE SEQUENCE [LARGE SCALE GENOMIC DNA]</scope>
    <source>
        <strain evidence="2 3">CCUG 54913</strain>
    </source>
</reference>
<dbReference type="AlphaFoldDB" id="A0A1T0CQH9"/>
<proteinExistence type="predicted"/>
<protein>
    <recommendedName>
        <fullName evidence="1">Methyltransferase FkbM domain-containing protein</fullName>
    </recommendedName>
</protein>
<keyword evidence="3" id="KW-1185">Reference proteome</keyword>
<dbReference type="NCBIfam" id="TIGR01444">
    <property type="entry name" value="fkbM_fam"/>
    <property type="match status" value="1"/>
</dbReference>
<dbReference type="SUPFAM" id="SSF53335">
    <property type="entry name" value="S-adenosyl-L-methionine-dependent methyltransferases"/>
    <property type="match status" value="1"/>
</dbReference>
<evidence type="ECO:0000259" key="1">
    <source>
        <dbReference type="Pfam" id="PF05050"/>
    </source>
</evidence>
<comment type="caution">
    <text evidence="2">The sequence shown here is derived from an EMBL/GenBank/DDBJ whole genome shotgun (WGS) entry which is preliminary data.</text>
</comment>
<dbReference type="PANTHER" id="PTHR36973:SF4">
    <property type="entry name" value="NODULATION PROTEIN"/>
    <property type="match status" value="1"/>
</dbReference>
<dbReference type="InterPro" id="IPR006342">
    <property type="entry name" value="FkbM_mtfrase"/>
</dbReference>
<accession>A0A1T0CQH9</accession>
<dbReference type="Pfam" id="PF05050">
    <property type="entry name" value="Methyltransf_21"/>
    <property type="match status" value="1"/>
</dbReference>
<evidence type="ECO:0000313" key="3">
    <source>
        <dbReference type="Proteomes" id="UP000189800"/>
    </source>
</evidence>
<feature type="domain" description="Methyltransferase FkbM" evidence="1">
    <location>
        <begin position="37"/>
        <end position="201"/>
    </location>
</feature>
<dbReference type="PANTHER" id="PTHR36973">
    <property type="entry name" value="SLL1456 PROTEIN-RELATED"/>
    <property type="match status" value="1"/>
</dbReference>
<dbReference type="Proteomes" id="UP000189800">
    <property type="component" value="Unassembled WGS sequence"/>
</dbReference>
<dbReference type="Gene3D" id="3.40.50.150">
    <property type="entry name" value="Vaccinia Virus protein VP39"/>
    <property type="match status" value="1"/>
</dbReference>
<dbReference type="EMBL" id="MUYU01000009">
    <property type="protein sequence ID" value="OOS24597.1"/>
    <property type="molecule type" value="Genomic_DNA"/>
</dbReference>
<name>A0A1T0CQH9_9GAMM</name>
<evidence type="ECO:0000313" key="2">
    <source>
        <dbReference type="EMBL" id="OOS24597.1"/>
    </source>
</evidence>
<dbReference type="InterPro" id="IPR053188">
    <property type="entry name" value="FkbM_Methyltransferase"/>
</dbReference>
<dbReference type="GO" id="GO:0008171">
    <property type="term" value="F:O-methyltransferase activity"/>
    <property type="evidence" value="ECO:0007669"/>
    <property type="project" value="TreeGrafter"/>
</dbReference>
<sequence length="278" mass="31631">MDCDLVSGTARLFGEWSDVEIAFLHTLLEPTDNIIEVGSNLGLHAVPLAKAIPQGVFIGFEPQQVIFEHLSTNLRLNQLDHALCFCQGVGDKNAWLEIETSNYQTQWNYGSFSLDKGFSTEHQFPASTQTQKVQIVTLDTHPQVAKLQHLKLLKMDAEGYETRVLDGAKSLINRFRPLIFTEMQLKAGVDIWHKMTQMDYECYWFASCRYQSDNYRQIKVEDLPKGQFFEFGYDTNAICIPKELAFSVPSYLQKIQSEHFEGGGITLKAITKSDIYAN</sequence>
<gene>
    <name evidence="2" type="ORF">B0680_03985</name>
</gene>